<sequence>MPGVAGHYAPGAGSGPGISNKPGDSTHPHRRVWGLLRACGKMELRGVINIGGWGHEGNLDGVDGEVDTMDGTWLRKDGYEGQMGWEML</sequence>
<reference evidence="2" key="1">
    <citation type="submission" date="2023-10" db="EMBL/GenBank/DDBJ databases">
        <title>Genome assemblies of two species of porcelain crab, Petrolisthes cinctipes and Petrolisthes manimaculis (Anomura: Porcellanidae).</title>
        <authorList>
            <person name="Angst P."/>
        </authorList>
    </citation>
    <scope>NUCLEOTIDE SEQUENCE</scope>
    <source>
        <strain evidence="2">PB745_01</strain>
        <tissue evidence="2">Gill</tissue>
    </source>
</reference>
<comment type="caution">
    <text evidence="2">The sequence shown here is derived from an EMBL/GenBank/DDBJ whole genome shotgun (WGS) entry which is preliminary data.</text>
</comment>
<evidence type="ECO:0000256" key="1">
    <source>
        <dbReference type="SAM" id="MobiDB-lite"/>
    </source>
</evidence>
<organism evidence="2 3">
    <name type="scientific">Petrolisthes cinctipes</name>
    <name type="common">Flat porcelain crab</name>
    <dbReference type="NCBI Taxonomy" id="88211"/>
    <lineage>
        <taxon>Eukaryota</taxon>
        <taxon>Metazoa</taxon>
        <taxon>Ecdysozoa</taxon>
        <taxon>Arthropoda</taxon>
        <taxon>Crustacea</taxon>
        <taxon>Multicrustacea</taxon>
        <taxon>Malacostraca</taxon>
        <taxon>Eumalacostraca</taxon>
        <taxon>Eucarida</taxon>
        <taxon>Decapoda</taxon>
        <taxon>Pleocyemata</taxon>
        <taxon>Anomura</taxon>
        <taxon>Galatheoidea</taxon>
        <taxon>Porcellanidae</taxon>
        <taxon>Petrolisthes</taxon>
    </lineage>
</organism>
<dbReference type="EMBL" id="JAWQEG010008816">
    <property type="protein sequence ID" value="KAK3849591.1"/>
    <property type="molecule type" value="Genomic_DNA"/>
</dbReference>
<evidence type="ECO:0000313" key="2">
    <source>
        <dbReference type="EMBL" id="KAK3849591.1"/>
    </source>
</evidence>
<accession>A0AAE1BF70</accession>
<keyword evidence="3" id="KW-1185">Reference proteome</keyword>
<protein>
    <submittedName>
        <fullName evidence="2">Uncharacterized protein</fullName>
    </submittedName>
</protein>
<feature type="region of interest" description="Disordered" evidence="1">
    <location>
        <begin position="1"/>
        <end position="29"/>
    </location>
</feature>
<dbReference type="AlphaFoldDB" id="A0AAE1BF70"/>
<name>A0AAE1BF70_PETCI</name>
<proteinExistence type="predicted"/>
<dbReference type="Proteomes" id="UP001286313">
    <property type="component" value="Unassembled WGS sequence"/>
</dbReference>
<gene>
    <name evidence="2" type="ORF">Pcinc_043662</name>
</gene>
<evidence type="ECO:0000313" key="3">
    <source>
        <dbReference type="Proteomes" id="UP001286313"/>
    </source>
</evidence>